<dbReference type="GO" id="GO:0035097">
    <property type="term" value="C:histone methyltransferase complex"/>
    <property type="evidence" value="ECO:0007669"/>
    <property type="project" value="TreeGrafter"/>
</dbReference>
<gene>
    <name evidence="7" type="ORF">QR98_0006250</name>
</gene>
<dbReference type="SUPFAM" id="SSF49265">
    <property type="entry name" value="Fibronectin type III"/>
    <property type="match status" value="1"/>
</dbReference>
<organism evidence="7 8">
    <name type="scientific">Sarcoptes scabiei</name>
    <name type="common">Itch mite</name>
    <name type="synonym">Acarus scabiei</name>
    <dbReference type="NCBI Taxonomy" id="52283"/>
    <lineage>
        <taxon>Eukaryota</taxon>
        <taxon>Metazoa</taxon>
        <taxon>Ecdysozoa</taxon>
        <taxon>Arthropoda</taxon>
        <taxon>Chelicerata</taxon>
        <taxon>Arachnida</taxon>
        <taxon>Acari</taxon>
        <taxon>Acariformes</taxon>
        <taxon>Sarcoptiformes</taxon>
        <taxon>Astigmata</taxon>
        <taxon>Psoroptidia</taxon>
        <taxon>Sarcoptoidea</taxon>
        <taxon>Sarcoptidae</taxon>
        <taxon>Sarcoptinae</taxon>
        <taxon>Sarcoptes</taxon>
    </lineage>
</organism>
<dbReference type="Pfam" id="PF13854">
    <property type="entry name" value="Kelch_HCF"/>
    <property type="match status" value="1"/>
</dbReference>
<proteinExistence type="predicted"/>
<dbReference type="PANTHER" id="PTHR46003:SF1">
    <property type="entry name" value="HOST CELL FACTOR"/>
    <property type="match status" value="1"/>
</dbReference>
<dbReference type="GO" id="GO:0006338">
    <property type="term" value="P:chromatin remodeling"/>
    <property type="evidence" value="ECO:0007669"/>
    <property type="project" value="TreeGrafter"/>
</dbReference>
<dbReference type="InterPro" id="IPR003961">
    <property type="entry name" value="FN3_dom"/>
</dbReference>
<evidence type="ECO:0000256" key="1">
    <source>
        <dbReference type="ARBA" id="ARBA00004123"/>
    </source>
</evidence>
<name>A0A131ZTW6_SARSC</name>
<dbReference type="PROSITE" id="PS50853">
    <property type="entry name" value="FN3"/>
    <property type="match status" value="1"/>
</dbReference>
<dbReference type="InterPro" id="IPR015915">
    <property type="entry name" value="Kelch-typ_b-propeller"/>
</dbReference>
<dbReference type="Gene3D" id="2.120.10.80">
    <property type="entry name" value="Kelch-type beta propeller"/>
    <property type="match status" value="2"/>
</dbReference>
<accession>A0A131ZTW6</accession>
<dbReference type="InterPro" id="IPR059124">
    <property type="entry name" value="Kelch_HCF"/>
</dbReference>
<dbReference type="Gene3D" id="6.10.250.2590">
    <property type="match status" value="1"/>
</dbReference>
<evidence type="ECO:0000256" key="6">
    <source>
        <dbReference type="SAM" id="MobiDB-lite"/>
    </source>
</evidence>
<dbReference type="Gene3D" id="2.60.40.10">
    <property type="entry name" value="Immunoglobulins"/>
    <property type="match status" value="2"/>
</dbReference>
<dbReference type="InterPro" id="IPR036116">
    <property type="entry name" value="FN3_sf"/>
</dbReference>
<dbReference type="FunFam" id="2.120.10.80:FF:000015">
    <property type="entry name" value="host cell factor 1 isoform X1"/>
    <property type="match status" value="1"/>
</dbReference>
<evidence type="ECO:0000256" key="3">
    <source>
        <dbReference type="ARBA" id="ARBA00022553"/>
    </source>
</evidence>
<dbReference type="SUPFAM" id="SSF117281">
    <property type="entry name" value="Kelch motif"/>
    <property type="match status" value="1"/>
</dbReference>
<sequence length="917" mass="99799">MSSSLDSKWRRIEYIGGIVPKPRHGHRAAVVNNDMMLVFGGGNEGIVDELHVFKMSTNQWLCPTVKGDIPPGCAAYGITSDGNRLFIFGGMVEYGRYSNELFELKTHNWEWKKIRARTLKGVDYPRPRLGHSFTMIGNKIYLFGGLANESDNPKQNMPKYLNDLYVLELKPSTYVWDMPEAKGIPPSPRESHTAVSFTPKDSQNPKLLIYGGMSGFRLGDIWILDIGTLSWSKIDFTATVINNRMFIFGGWIPSSIDSLPNKSAASQEKEWRCTNTYAILNLDTMNWDYTSIESLDDAVPRARAGHSAVAIGTRLYIWSGRDGYRKAWNNQICCKDFWYLETERPNAPTKIQLVKATTSSFEITWPSVSNADCYIVQIQKIDSPESNAASAKKLSAAIPVSLMNSVSKDNTSQSTSAPVATSMAPNSSQPIQVQSTVSPNVNLIVSTASSFTTPVSGIKVISVSRSQLQSGAKTTPTTTMTGMAALAAAAAATPRISTKTTASNIRIVNPIINTQGARIIAPINPSSNVKMFVLPNSSGRGQSLVVAPNSQAATGAIGNSQTQSIKISSVQRSPTVQGGTSKLVLASNLSSNSIRIIPSTHNSNQRVVLLQPSQTIAAVTASSGATQSTNAQPINSTNVVQQISTVSKIPQSDGCDDEIPQDDTRNSVNDAAKKSENEKSIDDLKENTNQNETPMTISQTKNVDEWFDVGVFQTNSCSILNFNVPKASEPYDHDHDLDSSLLHQTPSYTNFTKINLEPGTSYRIRVAGVNTFGRGAYSNPATFKTCYPGFPPAPNSIKITKSIEGAHISWAIPESAAKDITEYTVYLGVKSQPPQDIQSQFAFAKVYCGPQTECLIINKVLVDAYVDKESSKPAIIFRIAAKNDKGYGPATQVRWLQESNASNGSLLNKKPFLTASS</sequence>
<evidence type="ECO:0000313" key="7">
    <source>
        <dbReference type="EMBL" id="KPM02216.1"/>
    </source>
</evidence>
<dbReference type="EMBL" id="JXLN01001215">
    <property type="protein sequence ID" value="KPM02216.1"/>
    <property type="molecule type" value="Genomic_DNA"/>
</dbReference>
<evidence type="ECO:0000256" key="5">
    <source>
        <dbReference type="ARBA" id="ARBA00023242"/>
    </source>
</evidence>
<keyword evidence="4" id="KW-0677">Repeat</keyword>
<dbReference type="CDD" id="cd00063">
    <property type="entry name" value="FN3"/>
    <property type="match status" value="1"/>
</dbReference>
<reference evidence="7 8" key="1">
    <citation type="journal article" date="2015" name="Parasit. Vectors">
        <title>Draft genome of the scabies mite.</title>
        <authorList>
            <person name="Rider S.D.Jr."/>
            <person name="Morgan M.S."/>
            <person name="Arlian L.G."/>
        </authorList>
    </citation>
    <scope>NUCLEOTIDE SEQUENCE [LARGE SCALE GENOMIC DNA]</scope>
    <source>
        <strain evidence="7">Arlian Lab</strain>
    </source>
</reference>
<keyword evidence="3" id="KW-0597">Phosphoprotein</keyword>
<dbReference type="OrthoDB" id="10001928at2759"/>
<keyword evidence="2" id="KW-0880">Kelch repeat</keyword>
<dbReference type="GO" id="GO:0003713">
    <property type="term" value="F:transcription coactivator activity"/>
    <property type="evidence" value="ECO:0007669"/>
    <property type="project" value="TreeGrafter"/>
</dbReference>
<feature type="region of interest" description="Disordered" evidence="6">
    <location>
        <begin position="648"/>
        <end position="693"/>
    </location>
</feature>
<comment type="caution">
    <text evidence="7">The sequence shown here is derived from an EMBL/GenBank/DDBJ whole genome shotgun (WGS) entry which is preliminary data.</text>
</comment>
<evidence type="ECO:0000256" key="2">
    <source>
        <dbReference type="ARBA" id="ARBA00022441"/>
    </source>
</evidence>
<dbReference type="PANTHER" id="PTHR46003">
    <property type="entry name" value="HOST CELL FACTOR"/>
    <property type="match status" value="1"/>
</dbReference>
<dbReference type="VEuPathDB" id="VectorBase:SSCA001100"/>
<dbReference type="InterPro" id="IPR013783">
    <property type="entry name" value="Ig-like_fold"/>
</dbReference>
<dbReference type="InterPro" id="IPR043536">
    <property type="entry name" value="HCF1/2"/>
</dbReference>
<feature type="compositionally biased region" description="Basic and acidic residues" evidence="6">
    <location>
        <begin position="671"/>
        <end position="686"/>
    </location>
</feature>
<comment type="subcellular location">
    <subcellularLocation>
        <location evidence="1">Nucleus</location>
    </subcellularLocation>
</comment>
<protein>
    <submittedName>
        <fullName evidence="7">Kelch domain containing Galactose oxidase-like protein</fullName>
    </submittedName>
</protein>
<keyword evidence="5" id="KW-0539">Nucleus</keyword>
<feature type="region of interest" description="Disordered" evidence="6">
    <location>
        <begin position="407"/>
        <end position="430"/>
    </location>
</feature>
<evidence type="ECO:0000313" key="8">
    <source>
        <dbReference type="Proteomes" id="UP000616769"/>
    </source>
</evidence>
<evidence type="ECO:0000256" key="4">
    <source>
        <dbReference type="ARBA" id="ARBA00022737"/>
    </source>
</evidence>
<dbReference type="Proteomes" id="UP000616769">
    <property type="component" value="Unassembled WGS sequence"/>
</dbReference>
<dbReference type="SMART" id="SM00060">
    <property type="entry name" value="FN3"/>
    <property type="match status" value="2"/>
</dbReference>
<dbReference type="AlphaFoldDB" id="A0A131ZTW6"/>